<comment type="subcellular location">
    <subcellularLocation>
        <location evidence="1">Nucleus</location>
    </subcellularLocation>
</comment>
<proteinExistence type="inferred from homology"/>
<dbReference type="OrthoDB" id="534063at2759"/>
<feature type="region of interest" description="Disordered" evidence="5">
    <location>
        <begin position="60"/>
        <end position="83"/>
    </location>
</feature>
<evidence type="ECO:0000256" key="5">
    <source>
        <dbReference type="SAM" id="MobiDB-lite"/>
    </source>
</evidence>
<evidence type="ECO:0000313" key="6">
    <source>
        <dbReference type="EMBL" id="ENN79432.1"/>
    </source>
</evidence>
<evidence type="ECO:0000313" key="10">
    <source>
        <dbReference type="Proteomes" id="UP000019118"/>
    </source>
</evidence>
<evidence type="ECO:0000256" key="1">
    <source>
        <dbReference type="ARBA" id="ARBA00004123"/>
    </source>
</evidence>
<reference evidence="10 11" key="1">
    <citation type="journal article" date="2013" name="Genome Biol.">
        <title>Draft genome of the mountain pine beetle, Dendroctonus ponderosae Hopkins, a major forest pest.</title>
        <authorList>
            <person name="Keeling C.I."/>
            <person name="Yuen M.M."/>
            <person name="Liao N.Y."/>
            <person name="Docking T.R."/>
            <person name="Chan S.K."/>
            <person name="Taylor G.A."/>
            <person name="Palmquist D.L."/>
            <person name="Jackman S.D."/>
            <person name="Nguyen A."/>
            <person name="Li M."/>
            <person name="Henderson H."/>
            <person name="Janes J.K."/>
            <person name="Zhao Y."/>
            <person name="Pandoh P."/>
            <person name="Moore R."/>
            <person name="Sperling F.A."/>
            <person name="Huber D.P."/>
            <person name="Birol I."/>
            <person name="Jones S.J."/>
            <person name="Bohlmann J."/>
        </authorList>
    </citation>
    <scope>NUCLEOTIDE SEQUENCE</scope>
</reference>
<dbReference type="GO" id="GO:0033260">
    <property type="term" value="P:nuclear DNA replication"/>
    <property type="evidence" value="ECO:0007669"/>
    <property type="project" value="TreeGrafter"/>
</dbReference>
<evidence type="ECO:0000313" key="8">
    <source>
        <dbReference type="EMBL" id="ERL96219.1"/>
    </source>
</evidence>
<dbReference type="AlphaFoldDB" id="N6UL64"/>
<feature type="non-terminal residue" evidence="6">
    <location>
        <position position="1"/>
    </location>
</feature>
<evidence type="ECO:0000313" key="9">
    <source>
        <dbReference type="EnsemblMetazoa" id="XP_019756237.1"/>
    </source>
</evidence>
<evidence type="ECO:0000256" key="3">
    <source>
        <dbReference type="ARBA" id="ARBA00023242"/>
    </source>
</evidence>
<dbReference type="InterPro" id="IPR024861">
    <property type="entry name" value="Donson"/>
</dbReference>
<dbReference type="EnsemblMetazoa" id="XM_019900679.1">
    <property type="protein sequence ID" value="XP_019756238.1"/>
    <property type="gene ID" value="LOC109534889"/>
</dbReference>
<accession>N6UL64</accession>
<dbReference type="OMA" id="WCLKTRV"/>
<dbReference type="STRING" id="77166.N6UL64"/>
<reference evidence="9" key="2">
    <citation type="submission" date="2024-08" db="UniProtKB">
        <authorList>
            <consortium name="EnsemblMetazoa"/>
        </authorList>
    </citation>
    <scope>IDENTIFICATION</scope>
</reference>
<dbReference type="EnsemblMetazoa" id="XM_019900678.1">
    <property type="protein sequence ID" value="XP_019756237.1"/>
    <property type="gene ID" value="LOC109534889"/>
</dbReference>
<organism evidence="6">
    <name type="scientific">Dendroctonus ponderosae</name>
    <name type="common">Mountain pine beetle</name>
    <dbReference type="NCBI Taxonomy" id="77166"/>
    <lineage>
        <taxon>Eukaryota</taxon>
        <taxon>Metazoa</taxon>
        <taxon>Ecdysozoa</taxon>
        <taxon>Arthropoda</taxon>
        <taxon>Hexapoda</taxon>
        <taxon>Insecta</taxon>
        <taxon>Pterygota</taxon>
        <taxon>Neoptera</taxon>
        <taxon>Endopterygota</taxon>
        <taxon>Coleoptera</taxon>
        <taxon>Polyphaga</taxon>
        <taxon>Cucujiformia</taxon>
        <taxon>Curculionidae</taxon>
        <taxon>Scolytinae</taxon>
        <taxon>Dendroctonus</taxon>
    </lineage>
</organism>
<keyword evidence="10" id="KW-1185">Reference proteome</keyword>
<dbReference type="HOGENOM" id="CLU_021567_1_0_1"/>
<sequence>MPNKTESTEQWQHPKQLLKLQKLKVKKRALQQRIYSVASLKDAKETQAVKASPFETIFNGKKRRNPFAKDDSQAKKPKPSESLISESQDETLYKILNQSSATVDAKQPLATFQNVLSLNEAPKKARAAESPCCPIDWTLRQKIRLISSQPFPWTQNLKISEESSGLTSFARCLDIDKCNTSLDTSPNAKFHQCCLLWQQPVLPWLSLFPRNSLKSNTNGVNLGASSVVKTSLYESWTDSFKSLYQLIRTRQCPYFYVCANSFTALFRAAGLCGYADLHAMVTPTTRGFRNLLKEQDIEFEMSLQPTKEAEKQDLKEATDVQANELQHHDEDDEDWLENLGINADDIKNINYTQDRIKHKSECQVDSSHQSLILIEGVEVNSFFNFLLNCKSTIAVTGLFAGIPPTLLAPVAFYGATLNALKVRESKMHSAGSDYYSIELTGPILPTTVHNILNINPANHSITMTFNDLESTRGFSKVAKKKPPEEEKGTAIFGKENLSDCGLHPTVLTGFCSADAQRVSNIECLKYSGETKTFTWS</sequence>
<comment type="similarity">
    <text evidence="4">Belongs to the DONSON family.</text>
</comment>
<evidence type="ECO:0000313" key="7">
    <source>
        <dbReference type="EMBL" id="ERL95802.1"/>
    </source>
</evidence>
<dbReference type="GO" id="GO:0005634">
    <property type="term" value="C:nucleus"/>
    <property type="evidence" value="ECO:0007669"/>
    <property type="project" value="UniProtKB-SubCell"/>
</dbReference>
<dbReference type="Proteomes" id="UP000030742">
    <property type="component" value="Unassembled WGS sequence"/>
</dbReference>
<dbReference type="Proteomes" id="UP000019118">
    <property type="component" value="Unassembled WGS sequence"/>
</dbReference>
<gene>
    <name evidence="7" type="ORF">D910_00330</name>
    <name evidence="8" type="ORF">D910_01478</name>
    <name evidence="6" type="ORF">YQE_04076</name>
</gene>
<name>N6UL64_DENPD</name>
<dbReference type="KEGG" id="dpa:109534889"/>
<keyword evidence="3" id="KW-0539">Nucleus</keyword>
<protein>
    <submittedName>
        <fullName evidence="6 9">Uncharacterized protein</fullName>
    </submittedName>
</protein>
<dbReference type="EMBL" id="KI208145">
    <property type="protein sequence ID" value="ERL95802.1"/>
    <property type="molecule type" value="Genomic_DNA"/>
</dbReference>
<evidence type="ECO:0000256" key="4">
    <source>
        <dbReference type="ARBA" id="ARBA00025806"/>
    </source>
</evidence>
<dbReference type="EMBL" id="KI210265">
    <property type="protein sequence ID" value="ERL96219.1"/>
    <property type="molecule type" value="Genomic_DNA"/>
</dbReference>
<dbReference type="PANTHER" id="PTHR12972">
    <property type="entry name" value="DOWNSTREAM NEIGHBOR OF SON"/>
    <property type="match status" value="1"/>
</dbReference>
<dbReference type="PRINTS" id="PR02064">
    <property type="entry name" value="DONSON"/>
</dbReference>
<evidence type="ECO:0000256" key="2">
    <source>
        <dbReference type="ARBA" id="ARBA00022473"/>
    </source>
</evidence>
<evidence type="ECO:0000313" key="11">
    <source>
        <dbReference type="Proteomes" id="UP000030742"/>
    </source>
</evidence>
<dbReference type="PANTHER" id="PTHR12972:SF0">
    <property type="entry name" value="PROTEIN DOWNSTREAM NEIGHBOR OF SON"/>
    <property type="match status" value="1"/>
</dbReference>
<dbReference type="EMBL" id="KB740694">
    <property type="protein sequence ID" value="ENN79432.1"/>
    <property type="molecule type" value="Genomic_DNA"/>
</dbReference>
<keyword evidence="2" id="KW-0217">Developmental protein</keyword>